<dbReference type="PROSITE" id="PS01149">
    <property type="entry name" value="PSI_RSU"/>
    <property type="match status" value="1"/>
</dbReference>
<dbReference type="PANTHER" id="PTHR47683">
    <property type="entry name" value="PSEUDOURIDINE SYNTHASE FAMILY PROTEIN-RELATED"/>
    <property type="match status" value="1"/>
</dbReference>
<evidence type="ECO:0000256" key="2">
    <source>
        <dbReference type="ARBA" id="ARBA00022884"/>
    </source>
</evidence>
<accession>A0A172YAI7</accession>
<name>A0A172YAI7_9GAMM</name>
<evidence type="ECO:0000256" key="5">
    <source>
        <dbReference type="ARBA" id="ARBA00037590"/>
    </source>
</evidence>
<evidence type="ECO:0000313" key="10">
    <source>
        <dbReference type="Proteomes" id="UP000077875"/>
    </source>
</evidence>
<proteinExistence type="inferred from homology"/>
<dbReference type="InterPro" id="IPR018496">
    <property type="entry name" value="PsdUridine_synth_RsuA/RluB_CS"/>
</dbReference>
<dbReference type="EMBL" id="CP015243">
    <property type="protein sequence ID" value="ANF56248.1"/>
    <property type="molecule type" value="Genomic_DNA"/>
</dbReference>
<dbReference type="PANTHER" id="PTHR47683:SF4">
    <property type="entry name" value="PSEUDOURIDINE SYNTHASE"/>
    <property type="match status" value="1"/>
</dbReference>
<reference evidence="9 10" key="1">
    <citation type="submission" date="2016-04" db="EMBL/GenBank/DDBJ databases">
        <title>Complete Genome Sequence of Halotalea alkalilenta IHB B 13600.</title>
        <authorList>
            <person name="Swarnkar M.K."/>
            <person name="Sharma A."/>
            <person name="Kaushal K."/>
            <person name="Soni R."/>
            <person name="Rana S."/>
            <person name="Singh A.K."/>
            <person name="Gulati A."/>
        </authorList>
    </citation>
    <scope>NUCLEOTIDE SEQUENCE [LARGE SCALE GENOMIC DNA]</scope>
    <source>
        <strain evidence="9 10">IHB B 13600</strain>
    </source>
</reference>
<dbReference type="GO" id="GO:0160136">
    <property type="term" value="F:16S rRNA pseudouridine(516) synthase activity"/>
    <property type="evidence" value="ECO:0007669"/>
    <property type="project" value="UniProtKB-EC"/>
</dbReference>
<dbReference type="Gene3D" id="3.30.70.580">
    <property type="entry name" value="Pseudouridine synthase I, catalytic domain, N-terminal subdomain"/>
    <property type="match status" value="1"/>
</dbReference>
<dbReference type="InterPro" id="IPR020103">
    <property type="entry name" value="PsdUridine_synth_cat_dom_sf"/>
</dbReference>
<dbReference type="CDD" id="cd00165">
    <property type="entry name" value="S4"/>
    <property type="match status" value="1"/>
</dbReference>
<dbReference type="CDD" id="cd02553">
    <property type="entry name" value="PseudoU_synth_RsuA"/>
    <property type="match status" value="1"/>
</dbReference>
<evidence type="ECO:0000256" key="3">
    <source>
        <dbReference type="ARBA" id="ARBA00023235"/>
    </source>
</evidence>
<evidence type="ECO:0000256" key="6">
    <source>
        <dbReference type="PROSITE-ProRule" id="PRU00182"/>
    </source>
</evidence>
<evidence type="ECO:0000256" key="1">
    <source>
        <dbReference type="ARBA" id="ARBA00008348"/>
    </source>
</evidence>
<protein>
    <recommendedName>
        <fullName evidence="7">Pseudouridine synthase</fullName>
        <ecNumber evidence="7">5.4.99.-</ecNumber>
    </recommendedName>
</protein>
<dbReference type="SUPFAM" id="SSF55120">
    <property type="entry name" value="Pseudouridine synthase"/>
    <property type="match status" value="1"/>
</dbReference>
<dbReference type="KEGG" id="haa:A5892_01195"/>
<dbReference type="Gene3D" id="3.30.70.1560">
    <property type="entry name" value="Alpha-L RNA-binding motif"/>
    <property type="match status" value="1"/>
</dbReference>
<dbReference type="SUPFAM" id="SSF55174">
    <property type="entry name" value="Alpha-L RNA-binding motif"/>
    <property type="match status" value="1"/>
</dbReference>
<organism evidence="9 10">
    <name type="scientific">Halotalea alkalilenta</name>
    <dbReference type="NCBI Taxonomy" id="376489"/>
    <lineage>
        <taxon>Bacteria</taxon>
        <taxon>Pseudomonadati</taxon>
        <taxon>Pseudomonadota</taxon>
        <taxon>Gammaproteobacteria</taxon>
        <taxon>Oceanospirillales</taxon>
        <taxon>Halomonadaceae</taxon>
        <taxon>Halotalea</taxon>
    </lineage>
</organism>
<comment type="function">
    <text evidence="5">Responsible for synthesis of pseudouridine from uracil-516 in 16S ribosomal RNA.</text>
</comment>
<gene>
    <name evidence="9" type="ORF">A5892_01195</name>
</gene>
<dbReference type="EC" id="5.4.99.-" evidence="7"/>
<dbReference type="InterPro" id="IPR042092">
    <property type="entry name" value="PsdUridine_s_RsuA/RluB/E/F_cat"/>
</dbReference>
<dbReference type="STRING" id="376489.A5892_01195"/>
<dbReference type="InterPro" id="IPR036986">
    <property type="entry name" value="S4_RNA-bd_sf"/>
</dbReference>
<keyword evidence="2 6" id="KW-0694">RNA-binding</keyword>
<dbReference type="AlphaFoldDB" id="A0A172YAI7"/>
<sequence>MERLDRVIIALPEQSRQRVRRVLLEGRVRVNRTVERDGTRMLTAFDRVEFDDRLLRPGRTPRYLMLYKPGGCISATRDDRHPTALELLGADATEDLHIAGRLDYHTTGLLLLTNDSEWSERLTQPGSRKPKRYCVDLARPLHQRDVEAFATGIRLRHETTDTLPAILEIEHAHRAWVTLFEGRYRQIRRMFATLGNHVVALHRERVGGIVLDPGLSPGEYRPLEMEEIAAA</sequence>
<dbReference type="Gene3D" id="3.10.290.10">
    <property type="entry name" value="RNA-binding S4 domain"/>
    <property type="match status" value="1"/>
</dbReference>
<dbReference type="InterPro" id="IPR020094">
    <property type="entry name" value="TruA/RsuA/RluB/E/F_N"/>
</dbReference>
<comment type="similarity">
    <text evidence="1 7">Belongs to the pseudouridine synthase RsuA family.</text>
</comment>
<dbReference type="GO" id="GO:0000455">
    <property type="term" value="P:enzyme-directed rRNA pseudouridine synthesis"/>
    <property type="evidence" value="ECO:0007669"/>
    <property type="project" value="UniProtKB-ARBA"/>
</dbReference>
<dbReference type="SMART" id="SM00363">
    <property type="entry name" value="S4"/>
    <property type="match status" value="1"/>
</dbReference>
<evidence type="ECO:0000313" key="9">
    <source>
        <dbReference type="EMBL" id="ANF56248.1"/>
    </source>
</evidence>
<comment type="catalytic activity">
    <reaction evidence="4">
        <text>uridine(516) in 16S rRNA = pseudouridine(516) in 16S rRNA</text>
        <dbReference type="Rhea" id="RHEA:38867"/>
        <dbReference type="Rhea" id="RHEA-COMP:10089"/>
        <dbReference type="Rhea" id="RHEA-COMP:10090"/>
        <dbReference type="ChEBI" id="CHEBI:65314"/>
        <dbReference type="ChEBI" id="CHEBI:65315"/>
        <dbReference type="EC" id="5.4.99.19"/>
    </reaction>
</comment>
<dbReference type="Proteomes" id="UP000077875">
    <property type="component" value="Chromosome"/>
</dbReference>
<evidence type="ECO:0000259" key="8">
    <source>
        <dbReference type="SMART" id="SM00363"/>
    </source>
</evidence>
<evidence type="ECO:0000256" key="7">
    <source>
        <dbReference type="RuleBase" id="RU003887"/>
    </source>
</evidence>
<dbReference type="PROSITE" id="PS50889">
    <property type="entry name" value="S4"/>
    <property type="match status" value="1"/>
</dbReference>
<keyword evidence="3 7" id="KW-0413">Isomerase</keyword>
<keyword evidence="10" id="KW-1185">Reference proteome</keyword>
<dbReference type="Pfam" id="PF00849">
    <property type="entry name" value="PseudoU_synth_2"/>
    <property type="match status" value="1"/>
</dbReference>
<dbReference type="InterPro" id="IPR002942">
    <property type="entry name" value="S4_RNA-bd"/>
</dbReference>
<evidence type="ECO:0000256" key="4">
    <source>
        <dbReference type="ARBA" id="ARBA00036749"/>
    </source>
</evidence>
<dbReference type="InterPro" id="IPR050343">
    <property type="entry name" value="RsuA_PseudoU_synthase"/>
</dbReference>
<dbReference type="InterPro" id="IPR006145">
    <property type="entry name" value="PsdUridine_synth_RsuA/RluA"/>
</dbReference>
<feature type="domain" description="RNA-binding S4" evidence="8">
    <location>
        <begin position="2"/>
        <end position="59"/>
    </location>
</feature>
<dbReference type="GO" id="GO:0003723">
    <property type="term" value="F:RNA binding"/>
    <property type="evidence" value="ECO:0007669"/>
    <property type="project" value="UniProtKB-KW"/>
</dbReference>
<dbReference type="NCBIfam" id="TIGR00093">
    <property type="entry name" value="pseudouridine synthase"/>
    <property type="match status" value="1"/>
</dbReference>
<dbReference type="InterPro" id="IPR000748">
    <property type="entry name" value="PsdUridine_synth_RsuA/RluB/E/F"/>
</dbReference>